<dbReference type="RefSeq" id="WP_140869015.1">
    <property type="nucleotide sequence ID" value="NZ_RCZK01000003.1"/>
</dbReference>
<keyword evidence="3" id="KW-1185">Reference proteome</keyword>
<dbReference type="InterPro" id="IPR018723">
    <property type="entry name" value="DUF2254_membrane"/>
</dbReference>
<feature type="transmembrane region" description="Helical" evidence="1">
    <location>
        <begin position="81"/>
        <end position="103"/>
    </location>
</feature>
<proteinExistence type="predicted"/>
<evidence type="ECO:0000313" key="3">
    <source>
        <dbReference type="Proteomes" id="UP000318413"/>
    </source>
</evidence>
<accession>A0A502CLE4</accession>
<keyword evidence="1" id="KW-0812">Transmembrane</keyword>
<dbReference type="Pfam" id="PF10011">
    <property type="entry name" value="DUF2254"/>
    <property type="match status" value="1"/>
</dbReference>
<dbReference type="Proteomes" id="UP000318413">
    <property type="component" value="Unassembled WGS sequence"/>
</dbReference>
<feature type="transmembrane region" description="Helical" evidence="1">
    <location>
        <begin position="146"/>
        <end position="166"/>
    </location>
</feature>
<gene>
    <name evidence="2" type="ORF">EAH84_05605</name>
</gene>
<name>A0A502CLE4_9SPHN</name>
<sequence>MKPVSWARSPLRRLGSVAWGSFWSVPIAMLVATLVIVAVLLWLDAVGASTALANQGWPLAIPGKAAQELASSLVAVHVALIALYFSITLLVLTLAGGTLGVRLIDIWIARRLTRVTLGLLLSGLAASLIALLAVDPDASGAHVARLTLVVLTAATILLLGWLAMALHDLARTIHIDTVIAYLRRRIVDDASAFSDVVAPPVDTDWTRGAVIAAPRSGFVESIDFGSLVRAAQRLDVRIEVSALPGDYRIKGEALGRIVGARTDDEHLTKHFALSGYRSASEGSSFTVRLLVEIAARALSPAVNDFYTALACVDALGSAMTAQGQLSQDAPWLGDEAGTARVHVAIEPFEDLFDAPLKALRHAAAQYPVVAIHLILMLCRARQLVGDPTVRDLLAAHAEATRAHGVQVAVFAPDGQAIDRAIAAPLPATD</sequence>
<keyword evidence="1" id="KW-0472">Membrane</keyword>
<organism evidence="2 3">
    <name type="scientific">Sphingomonas oligophenolica</name>
    <dbReference type="NCBI Taxonomy" id="301154"/>
    <lineage>
        <taxon>Bacteria</taxon>
        <taxon>Pseudomonadati</taxon>
        <taxon>Pseudomonadota</taxon>
        <taxon>Alphaproteobacteria</taxon>
        <taxon>Sphingomonadales</taxon>
        <taxon>Sphingomonadaceae</taxon>
        <taxon>Sphingomonas</taxon>
    </lineage>
</organism>
<reference evidence="2 3" key="1">
    <citation type="journal article" date="2019" name="Environ. Microbiol.">
        <title>Species interactions and distinct microbial communities in high Arctic permafrost affected cryosols are associated with the CH4 and CO2 gas fluxes.</title>
        <authorList>
            <person name="Altshuler I."/>
            <person name="Hamel J."/>
            <person name="Turney S."/>
            <person name="Magnuson E."/>
            <person name="Levesque R."/>
            <person name="Greer C."/>
            <person name="Whyte L.G."/>
        </authorList>
    </citation>
    <scope>NUCLEOTIDE SEQUENCE [LARGE SCALE GENOMIC DNA]</scope>
    <source>
        <strain evidence="2 3">S5.1</strain>
    </source>
</reference>
<dbReference type="AlphaFoldDB" id="A0A502CLE4"/>
<keyword evidence="1" id="KW-1133">Transmembrane helix</keyword>
<feature type="transmembrane region" description="Helical" evidence="1">
    <location>
        <begin position="21"/>
        <end position="43"/>
    </location>
</feature>
<evidence type="ECO:0000313" key="2">
    <source>
        <dbReference type="EMBL" id="TPG13653.1"/>
    </source>
</evidence>
<dbReference type="OrthoDB" id="2955631at2"/>
<dbReference type="EMBL" id="RCZK01000003">
    <property type="protein sequence ID" value="TPG13653.1"/>
    <property type="molecule type" value="Genomic_DNA"/>
</dbReference>
<comment type="caution">
    <text evidence="2">The sequence shown here is derived from an EMBL/GenBank/DDBJ whole genome shotgun (WGS) entry which is preliminary data.</text>
</comment>
<feature type="transmembrane region" description="Helical" evidence="1">
    <location>
        <begin position="115"/>
        <end position="134"/>
    </location>
</feature>
<protein>
    <submittedName>
        <fullName evidence="2">DUF2254 domain-containing protein</fullName>
    </submittedName>
</protein>
<evidence type="ECO:0000256" key="1">
    <source>
        <dbReference type="SAM" id="Phobius"/>
    </source>
</evidence>